<name>A0AAD9LUF6_9PEZI</name>
<proteinExistence type="predicted"/>
<comment type="caution">
    <text evidence="1">The sequence shown here is derived from an EMBL/GenBank/DDBJ whole genome shotgun (WGS) entry which is preliminary data.</text>
</comment>
<dbReference type="EMBL" id="MU843172">
    <property type="protein sequence ID" value="KAK2020787.1"/>
    <property type="molecule type" value="Genomic_DNA"/>
</dbReference>
<protein>
    <submittedName>
        <fullName evidence="1">Uncharacterized protein</fullName>
    </submittedName>
</protein>
<dbReference type="Proteomes" id="UP001232148">
    <property type="component" value="Unassembled WGS sequence"/>
</dbReference>
<dbReference type="AlphaFoldDB" id="A0AAD9LUF6"/>
<keyword evidence="2" id="KW-1185">Reference proteome</keyword>
<organism evidence="1 2">
    <name type="scientific">Colletotrichum zoysiae</name>
    <dbReference type="NCBI Taxonomy" id="1216348"/>
    <lineage>
        <taxon>Eukaryota</taxon>
        <taxon>Fungi</taxon>
        <taxon>Dikarya</taxon>
        <taxon>Ascomycota</taxon>
        <taxon>Pezizomycotina</taxon>
        <taxon>Sordariomycetes</taxon>
        <taxon>Hypocreomycetidae</taxon>
        <taxon>Glomerellales</taxon>
        <taxon>Glomerellaceae</taxon>
        <taxon>Colletotrichum</taxon>
        <taxon>Colletotrichum graminicola species complex</taxon>
    </lineage>
</organism>
<reference evidence="1" key="1">
    <citation type="submission" date="2021-06" db="EMBL/GenBank/DDBJ databases">
        <title>Comparative genomics, transcriptomics and evolutionary studies reveal genomic signatures of adaptation to plant cell wall in hemibiotrophic fungi.</title>
        <authorList>
            <consortium name="DOE Joint Genome Institute"/>
            <person name="Baroncelli R."/>
            <person name="Diaz J.F."/>
            <person name="Benocci T."/>
            <person name="Peng M."/>
            <person name="Battaglia E."/>
            <person name="Haridas S."/>
            <person name="Andreopoulos W."/>
            <person name="Labutti K."/>
            <person name="Pangilinan J."/>
            <person name="Floch G.L."/>
            <person name="Makela M.R."/>
            <person name="Henrissat B."/>
            <person name="Grigoriev I.V."/>
            <person name="Crouch J.A."/>
            <person name="De Vries R.P."/>
            <person name="Sukno S.A."/>
            <person name="Thon M.R."/>
        </authorList>
    </citation>
    <scope>NUCLEOTIDE SEQUENCE</scope>
    <source>
        <strain evidence="1">MAFF235873</strain>
    </source>
</reference>
<evidence type="ECO:0000313" key="1">
    <source>
        <dbReference type="EMBL" id="KAK2020787.1"/>
    </source>
</evidence>
<accession>A0AAD9LUF6</accession>
<evidence type="ECO:0000313" key="2">
    <source>
        <dbReference type="Proteomes" id="UP001232148"/>
    </source>
</evidence>
<gene>
    <name evidence="1" type="ORF">LX32DRAFT_291703</name>
</gene>
<sequence>MRAHVRWQLPDASVCLSQAPIFLTTGARLSHVQHSQGTKLAPRSQHCRVFAGSHAWLLRNANTRPVRLVGMEEGIHNSSMEKFQDSSASRYVSRLSCFFARPRILSVML</sequence>